<evidence type="ECO:0000313" key="4">
    <source>
        <dbReference type="Proteomes" id="UP001249394"/>
    </source>
</evidence>
<protein>
    <submittedName>
        <fullName evidence="3">Amino acid adenylation domain-containing protein</fullName>
    </submittedName>
</protein>
<dbReference type="Proteomes" id="UP001249394">
    <property type="component" value="Chromosome"/>
</dbReference>
<gene>
    <name evidence="3" type="ORF">RI060_20850</name>
</gene>
<name>A0ABY9UCY1_STRVL</name>
<feature type="domain" description="AMP-dependent synthetase/ligase" evidence="1">
    <location>
        <begin position="16"/>
        <end position="362"/>
    </location>
</feature>
<dbReference type="PROSITE" id="PS00455">
    <property type="entry name" value="AMP_BINDING"/>
    <property type="match status" value="1"/>
</dbReference>
<dbReference type="InterPro" id="IPR020845">
    <property type="entry name" value="AMP-binding_CS"/>
</dbReference>
<dbReference type="InterPro" id="IPR045851">
    <property type="entry name" value="AMP-bd_C_sf"/>
</dbReference>
<evidence type="ECO:0000259" key="2">
    <source>
        <dbReference type="Pfam" id="PF13193"/>
    </source>
</evidence>
<dbReference type="SUPFAM" id="SSF56801">
    <property type="entry name" value="Acetyl-CoA synthetase-like"/>
    <property type="match status" value="1"/>
</dbReference>
<dbReference type="Gene3D" id="3.30.300.30">
    <property type="match status" value="1"/>
</dbReference>
<proteinExistence type="predicted"/>
<dbReference type="InterPro" id="IPR025110">
    <property type="entry name" value="AMP-bd_C"/>
</dbReference>
<evidence type="ECO:0000259" key="1">
    <source>
        <dbReference type="Pfam" id="PF00501"/>
    </source>
</evidence>
<dbReference type="Gene3D" id="3.40.50.12780">
    <property type="entry name" value="N-terminal domain of ligase-like"/>
    <property type="match status" value="1"/>
</dbReference>
<feature type="domain" description="AMP-binding enzyme C-terminal" evidence="2">
    <location>
        <begin position="422"/>
        <end position="500"/>
    </location>
</feature>
<dbReference type="PANTHER" id="PTHR45527">
    <property type="entry name" value="NONRIBOSOMAL PEPTIDE SYNTHETASE"/>
    <property type="match status" value="1"/>
</dbReference>
<dbReference type="InterPro" id="IPR042099">
    <property type="entry name" value="ANL_N_sf"/>
</dbReference>
<accession>A0ABY9UCY1</accession>
<dbReference type="InterPro" id="IPR000873">
    <property type="entry name" value="AMP-dep_synth/lig_dom"/>
</dbReference>
<organism evidence="3 4">
    <name type="scientific">Streptomyces violaceus</name>
    <name type="common">Streptomyces venezuelae</name>
    <dbReference type="NCBI Taxonomy" id="1936"/>
    <lineage>
        <taxon>Bacteria</taxon>
        <taxon>Bacillati</taxon>
        <taxon>Actinomycetota</taxon>
        <taxon>Actinomycetes</taxon>
        <taxon>Kitasatosporales</taxon>
        <taxon>Streptomycetaceae</taxon>
        <taxon>Streptomyces</taxon>
    </lineage>
</organism>
<reference evidence="3 4" key="1">
    <citation type="submission" date="2023-09" db="EMBL/GenBank/DDBJ databases">
        <title>The genome sequence of Streptomyces anthocyanicus.</title>
        <authorList>
            <person name="Mo P."/>
        </authorList>
    </citation>
    <scope>NUCLEOTIDE SEQUENCE [LARGE SCALE GENOMIC DNA]</scope>
    <source>
        <strain evidence="3 4">JCM 4387</strain>
    </source>
</reference>
<dbReference type="Pfam" id="PF13193">
    <property type="entry name" value="AMP-binding_C"/>
    <property type="match status" value="1"/>
</dbReference>
<sequence length="517" mass="56064">MHELKQATSLYEVFAGQAVQRPDAVAITDGPLDITYRELESAAREYRAGLARHGVRPGDLVGISLERGWEVVAAILAVLGHGCGYVPLDPSYPADRLAFMAQNSGVRVAISAADNAALPAGFVRVTRSGGAAAAPAEPLPRPAGTPVYVIYTSGSTGLPKGVAVPESAVLELFRSCSDGPFAFGPDDTWTQYFSYSFDFSVWEIWGSLLFGGRLVIVPPETARRPAAFLELLAGQRVTVLNAVPSFFKYMPKAYERAPVPLALRYVVFGGEQLDPMSVRRWMRLRPGAETLVNMYGITETTVHTTFGELTEERVASDGSGTWIGEPLAHHRMAVLTSEGRPVPVGEPGEVYIAGLGLADGYFGRPDLTAERFPRLKLAGDDETRTWYRTGDVARRLPDGTYEYLGRNDRQISLRGFRVELGEVEAALRAEADVLDAVALTEETAGGESLLVAYVALAEDRTATEELTARLREACRTRLPAHMLPNRIVVVSEMPLAPSGKLDRARLSSDSGLRVAVR</sequence>
<dbReference type="InterPro" id="IPR010071">
    <property type="entry name" value="AA_adenyl_dom"/>
</dbReference>
<dbReference type="Pfam" id="PF00501">
    <property type="entry name" value="AMP-binding"/>
    <property type="match status" value="1"/>
</dbReference>
<dbReference type="EMBL" id="CP134213">
    <property type="protein sequence ID" value="WND19650.1"/>
    <property type="molecule type" value="Genomic_DNA"/>
</dbReference>
<keyword evidence="4" id="KW-1185">Reference proteome</keyword>
<dbReference type="NCBIfam" id="TIGR01733">
    <property type="entry name" value="AA-adenyl-dom"/>
    <property type="match status" value="1"/>
</dbReference>
<dbReference type="PANTHER" id="PTHR45527:SF1">
    <property type="entry name" value="FATTY ACID SYNTHASE"/>
    <property type="match status" value="1"/>
</dbReference>
<evidence type="ECO:0000313" key="3">
    <source>
        <dbReference type="EMBL" id="WND19650.1"/>
    </source>
</evidence>